<proteinExistence type="predicted"/>
<dbReference type="RefSeq" id="WP_061835800.1">
    <property type="nucleotide sequence ID" value="NZ_LUKE01000003.1"/>
</dbReference>
<evidence type="ECO:0000313" key="2">
    <source>
        <dbReference type="EMBL" id="KYG63906.1"/>
    </source>
</evidence>
<accession>A0A150WJL8</accession>
<feature type="chain" id="PRO_5007573087" evidence="1">
    <location>
        <begin position="20"/>
        <end position="135"/>
    </location>
</feature>
<dbReference type="AlphaFoldDB" id="A0A150WJL8"/>
<organism evidence="2 3">
    <name type="scientific">Bdellovibrio bacteriovorus</name>
    <dbReference type="NCBI Taxonomy" id="959"/>
    <lineage>
        <taxon>Bacteria</taxon>
        <taxon>Pseudomonadati</taxon>
        <taxon>Bdellovibrionota</taxon>
        <taxon>Bdellovibrionia</taxon>
        <taxon>Bdellovibrionales</taxon>
        <taxon>Pseudobdellovibrionaceae</taxon>
        <taxon>Bdellovibrio</taxon>
    </lineage>
</organism>
<sequence>MKLVSAVLMTLMMVSVANATPGDMGCEGKTADGKVIDVLIGYDYFGQGPSLFEVTLGKDKVFSSTAVKEELFNVGSEKSPFILSGISAISIANQGIAQLKWPEQEPTQDGTLEGILTLSVAGQALLNNAEIKCYR</sequence>
<dbReference type="Proteomes" id="UP000075320">
    <property type="component" value="Unassembled WGS sequence"/>
</dbReference>
<gene>
    <name evidence="2" type="ORF">AZI86_13900</name>
</gene>
<protein>
    <submittedName>
        <fullName evidence="2">Uncharacterized protein</fullName>
    </submittedName>
</protein>
<evidence type="ECO:0000256" key="1">
    <source>
        <dbReference type="SAM" id="SignalP"/>
    </source>
</evidence>
<reference evidence="2 3" key="1">
    <citation type="submission" date="2016-03" db="EMBL/GenBank/DDBJ databases">
        <authorList>
            <person name="Ploux O."/>
        </authorList>
    </citation>
    <scope>NUCLEOTIDE SEQUENCE [LARGE SCALE GENOMIC DNA]</scope>
    <source>
        <strain evidence="2 3">R0</strain>
    </source>
</reference>
<keyword evidence="3" id="KW-1185">Reference proteome</keyword>
<name>A0A150WJL8_BDEBC</name>
<dbReference type="EMBL" id="LUKE01000003">
    <property type="protein sequence ID" value="KYG63906.1"/>
    <property type="molecule type" value="Genomic_DNA"/>
</dbReference>
<comment type="caution">
    <text evidence="2">The sequence shown here is derived from an EMBL/GenBank/DDBJ whole genome shotgun (WGS) entry which is preliminary data.</text>
</comment>
<feature type="signal peptide" evidence="1">
    <location>
        <begin position="1"/>
        <end position="19"/>
    </location>
</feature>
<keyword evidence="1" id="KW-0732">Signal</keyword>
<evidence type="ECO:0000313" key="3">
    <source>
        <dbReference type="Proteomes" id="UP000075320"/>
    </source>
</evidence>